<evidence type="ECO:0000313" key="10">
    <source>
        <dbReference type="Proteomes" id="UP001589865"/>
    </source>
</evidence>
<evidence type="ECO:0000256" key="1">
    <source>
        <dbReference type="ARBA" id="ARBA00022490"/>
    </source>
</evidence>
<keyword evidence="10" id="KW-1185">Reference proteome</keyword>
<dbReference type="InterPro" id="IPR020579">
    <property type="entry name" value="Exonuc_VII_lsu_C"/>
</dbReference>
<evidence type="ECO:0000256" key="3">
    <source>
        <dbReference type="ARBA" id="ARBA00022801"/>
    </source>
</evidence>
<evidence type="ECO:0000313" key="9">
    <source>
        <dbReference type="EMBL" id="MFC0406948.1"/>
    </source>
</evidence>
<evidence type="ECO:0000259" key="8">
    <source>
        <dbReference type="Pfam" id="PF13742"/>
    </source>
</evidence>
<evidence type="ECO:0000256" key="4">
    <source>
        <dbReference type="ARBA" id="ARBA00022839"/>
    </source>
</evidence>
<comment type="catalytic activity">
    <reaction evidence="5">
        <text>Exonucleolytic cleavage in either 5'- to 3'- or 3'- to 5'-direction to yield nucleoside 5'-phosphates.</text>
        <dbReference type="EC" id="3.1.11.6"/>
    </reaction>
</comment>
<name>A0ABV6JQT0_9PROT</name>
<evidence type="ECO:0000256" key="6">
    <source>
        <dbReference type="SAM" id="MobiDB-lite"/>
    </source>
</evidence>
<feature type="region of interest" description="Disordered" evidence="6">
    <location>
        <begin position="550"/>
        <end position="608"/>
    </location>
</feature>
<dbReference type="EMBL" id="JBHLUN010000001">
    <property type="protein sequence ID" value="MFC0406948.1"/>
    <property type="molecule type" value="Genomic_DNA"/>
</dbReference>
<dbReference type="RefSeq" id="WP_377042637.1">
    <property type="nucleotide sequence ID" value="NZ_JBHLUN010000001.1"/>
</dbReference>
<comment type="subcellular location">
    <subcellularLocation>
        <location evidence="5">Cytoplasm</location>
    </subcellularLocation>
</comment>
<proteinExistence type="inferred from homology"/>
<dbReference type="NCBIfam" id="TIGR00237">
    <property type="entry name" value="xseA"/>
    <property type="match status" value="1"/>
</dbReference>
<dbReference type="InterPro" id="IPR025824">
    <property type="entry name" value="OB-fold_nuc-bd_dom"/>
</dbReference>
<organism evidence="9 10">
    <name type="scientific">Roseomonas elaeocarpi</name>
    <dbReference type="NCBI Taxonomy" id="907779"/>
    <lineage>
        <taxon>Bacteria</taxon>
        <taxon>Pseudomonadati</taxon>
        <taxon>Pseudomonadota</taxon>
        <taxon>Alphaproteobacteria</taxon>
        <taxon>Acetobacterales</taxon>
        <taxon>Roseomonadaceae</taxon>
        <taxon>Roseomonas</taxon>
    </lineage>
</organism>
<protein>
    <recommendedName>
        <fullName evidence="5">Exodeoxyribonuclease 7 large subunit</fullName>
        <ecNumber evidence="5">3.1.11.6</ecNumber>
    </recommendedName>
    <alternativeName>
        <fullName evidence="5">Exodeoxyribonuclease VII large subunit</fullName>
        <shortName evidence="5">Exonuclease VII large subunit</shortName>
    </alternativeName>
</protein>
<dbReference type="CDD" id="cd04489">
    <property type="entry name" value="ExoVII_LU_OBF"/>
    <property type="match status" value="1"/>
</dbReference>
<dbReference type="Pfam" id="PF13742">
    <property type="entry name" value="tRNA_anti_2"/>
    <property type="match status" value="1"/>
</dbReference>
<comment type="caution">
    <text evidence="9">The sequence shown here is derived from an EMBL/GenBank/DDBJ whole genome shotgun (WGS) entry which is preliminary data.</text>
</comment>
<feature type="domain" description="OB-fold nucleic acid binding" evidence="8">
    <location>
        <begin position="48"/>
        <end position="140"/>
    </location>
</feature>
<dbReference type="HAMAP" id="MF_00378">
    <property type="entry name" value="Exonuc_7_L"/>
    <property type="match status" value="1"/>
</dbReference>
<gene>
    <name evidence="5 9" type="primary">xseA</name>
    <name evidence="9" type="ORF">ACFFGY_01720</name>
</gene>
<comment type="similarity">
    <text evidence="5">Belongs to the XseA family.</text>
</comment>
<keyword evidence="4 5" id="KW-0269">Exonuclease</keyword>
<dbReference type="PANTHER" id="PTHR30008">
    <property type="entry name" value="EXODEOXYRIBONUCLEASE 7 LARGE SUBUNIT"/>
    <property type="match status" value="1"/>
</dbReference>
<evidence type="ECO:0000256" key="2">
    <source>
        <dbReference type="ARBA" id="ARBA00022722"/>
    </source>
</evidence>
<evidence type="ECO:0000256" key="5">
    <source>
        <dbReference type="HAMAP-Rule" id="MF_00378"/>
    </source>
</evidence>
<comment type="subunit">
    <text evidence="5">Heterooligomer composed of large and small subunits.</text>
</comment>
<dbReference type="EC" id="3.1.11.6" evidence="5"/>
<accession>A0ABV6JQT0</accession>
<keyword evidence="3 5" id="KW-0378">Hydrolase</keyword>
<keyword evidence="2 5" id="KW-0540">Nuclease</keyword>
<dbReference type="InterPro" id="IPR003753">
    <property type="entry name" value="Exonuc_VII_L"/>
</dbReference>
<dbReference type="Proteomes" id="UP001589865">
    <property type="component" value="Unassembled WGS sequence"/>
</dbReference>
<feature type="compositionally biased region" description="Low complexity" evidence="6">
    <location>
        <begin position="566"/>
        <end position="595"/>
    </location>
</feature>
<feature type="domain" description="Exonuclease VII large subunit C-terminal" evidence="7">
    <location>
        <begin position="164"/>
        <end position="429"/>
    </location>
</feature>
<reference evidence="9 10" key="1">
    <citation type="submission" date="2024-09" db="EMBL/GenBank/DDBJ databases">
        <authorList>
            <person name="Sun Q."/>
            <person name="Mori K."/>
        </authorList>
    </citation>
    <scope>NUCLEOTIDE SEQUENCE [LARGE SCALE GENOMIC DNA]</scope>
    <source>
        <strain evidence="9 10">TBRC 5777</strain>
    </source>
</reference>
<evidence type="ECO:0000259" key="7">
    <source>
        <dbReference type="Pfam" id="PF02601"/>
    </source>
</evidence>
<dbReference type="Pfam" id="PF02601">
    <property type="entry name" value="Exonuc_VII_L"/>
    <property type="match status" value="1"/>
</dbReference>
<dbReference type="PANTHER" id="PTHR30008:SF0">
    <property type="entry name" value="EXODEOXYRIBONUCLEASE 7 LARGE SUBUNIT"/>
    <property type="match status" value="1"/>
</dbReference>
<keyword evidence="1 5" id="KW-0963">Cytoplasm</keyword>
<sequence length="608" mass="64052">MSDAAPTRRPARGRTTAATLTDSLLDAPAGSGAGVSGAGGAASNVPEFTVAEISGAVKRTLETTFGRVRIRGEVTECRPYGPNRFYFSLKDEGGQIRAVIWSWSAGRSGIKPENGTEVVATGKITAYGDRSTYQIVVDRLDYAGEGALLARVERLRKSLEAEGLFAEERKRPLPTFPRVIGVVTSAQGAVIQDIRTTLLRRFPSHVILWPVAVQGVGAAEQVAAAIAGFNSLPFDMPHPDVIIVARGGGSLEDLMAFNEEIVVRAAANSRIPLISAVGHETDTTLIDFASDRRAPTPTAAAELAVPSRTELLAQVQQRALRLTRAGQSTIDGVRYRLARAAALLPDLPGMLLNARQRLDDRGERLALAPRALLQTRRARVNDAAGRLPDLPAILRESRARLGDRAERLALAPRGLLRAKRAALGDTAARLPHPRETLNNRRAALRLLEARAGAGAARALDRAARAFGRVGDPAPPLRFRLREARLALDGLGARLEGASYQGLLERGFALVRDEAGQPVTRAAQVTPAARLRVDFADGTIAVADLRGAPLHGTGAASQPDGGGGAAGSTSGAGSPSGEPDAATRPARTRGGARSGTKPTEPPADQGTLL</sequence>
<comment type="function">
    <text evidence="5">Bidirectionally degrades single-stranded DNA into large acid-insoluble oligonucleotides, which are then degraded further into small acid-soluble oligonucleotides.</text>
</comment>
<dbReference type="GO" id="GO:0008855">
    <property type="term" value="F:exodeoxyribonuclease VII activity"/>
    <property type="evidence" value="ECO:0007669"/>
    <property type="project" value="UniProtKB-EC"/>
</dbReference>